<reference evidence="3" key="1">
    <citation type="journal article" date="2018" name="Gigascience">
        <title>Genome assembly of the Pink Ipe (Handroanthus impetiginosus, Bignoniaceae), a highly valued, ecologically keystone Neotropical timber forest tree.</title>
        <authorList>
            <person name="Silva-Junior O.B."/>
            <person name="Grattapaglia D."/>
            <person name="Novaes E."/>
            <person name="Collevatti R.G."/>
        </authorList>
    </citation>
    <scope>NUCLEOTIDE SEQUENCE [LARGE SCALE GENOMIC DNA]</scope>
    <source>
        <strain evidence="3">cv. UFG-1</strain>
    </source>
</reference>
<accession>A0A2G9GCQ3</accession>
<sequence>MSVEPFKNITTPSMQHDVNSEMRATSAGNDTKGVAFDEDILAEPIPSNYRPPGIPEYHGTTDPTLHLRRFQTAALLYQYLDKLKYQVFVNTFGEDAQLCSKHFRKTLFTLYNVRQADDESLREYMRRFTAAVLEVPGAYKEVLANSFVNSLTEGSFFATLITDLEAVKIKRADREKRKEKKEEIPAPKKSKPEGQERNPSFTQQMDQFTPLKVPRSQVLMEIRASNLLKRPFRASQGPTKPKSDKFCQFHNDYGHDTDEYAHLRNEIEKLIKKGHLREFITLALPSAPPQKETIANLQTHQRKGIIHMISREVNAIESGSPAPIIQFSIPDLEGVDYPHEDALVITVTIVTYDVARVFINCGSSVDILFLKAFQIIRFLIVDMPSTYNIILGRPMLNLFQAVPSTYHQKIKYLVEDQVGKVRAIRISDDNWGPGPIDKSGQKLEEERLEEFINLLRINRDVFAFSVQDLRGIDPDVMVHRLNVDLVARPVK</sequence>
<dbReference type="Proteomes" id="UP000231279">
    <property type="component" value="Unassembled WGS sequence"/>
</dbReference>
<name>A0A2G9GCQ3_9LAMI</name>
<dbReference type="PANTHER" id="PTHR33240">
    <property type="entry name" value="OS08G0508500 PROTEIN"/>
    <property type="match status" value="1"/>
</dbReference>
<feature type="compositionally biased region" description="Basic and acidic residues" evidence="1">
    <location>
        <begin position="172"/>
        <end position="196"/>
    </location>
</feature>
<dbReference type="STRING" id="429701.A0A2G9GCQ3"/>
<dbReference type="AlphaFoldDB" id="A0A2G9GCQ3"/>
<feature type="region of interest" description="Disordered" evidence="1">
    <location>
        <begin position="172"/>
        <end position="208"/>
    </location>
</feature>
<organism evidence="2 3">
    <name type="scientific">Handroanthus impetiginosus</name>
    <dbReference type="NCBI Taxonomy" id="429701"/>
    <lineage>
        <taxon>Eukaryota</taxon>
        <taxon>Viridiplantae</taxon>
        <taxon>Streptophyta</taxon>
        <taxon>Embryophyta</taxon>
        <taxon>Tracheophyta</taxon>
        <taxon>Spermatophyta</taxon>
        <taxon>Magnoliopsida</taxon>
        <taxon>eudicotyledons</taxon>
        <taxon>Gunneridae</taxon>
        <taxon>Pentapetalae</taxon>
        <taxon>asterids</taxon>
        <taxon>lamiids</taxon>
        <taxon>Lamiales</taxon>
        <taxon>Bignoniaceae</taxon>
        <taxon>Crescentiina</taxon>
        <taxon>Tabebuia alliance</taxon>
        <taxon>Handroanthus</taxon>
    </lineage>
</organism>
<evidence type="ECO:0000313" key="3">
    <source>
        <dbReference type="Proteomes" id="UP000231279"/>
    </source>
</evidence>
<dbReference type="EMBL" id="NKXS01005779">
    <property type="protein sequence ID" value="PIN02760.1"/>
    <property type="molecule type" value="Genomic_DNA"/>
</dbReference>
<keyword evidence="3" id="KW-1185">Reference proteome</keyword>
<evidence type="ECO:0008006" key="4">
    <source>
        <dbReference type="Google" id="ProtNLM"/>
    </source>
</evidence>
<dbReference type="OrthoDB" id="913705at2759"/>
<evidence type="ECO:0000313" key="2">
    <source>
        <dbReference type="EMBL" id="PIN02760.1"/>
    </source>
</evidence>
<evidence type="ECO:0000256" key="1">
    <source>
        <dbReference type="SAM" id="MobiDB-lite"/>
    </source>
</evidence>
<comment type="caution">
    <text evidence="2">The sequence shown here is derived from an EMBL/GenBank/DDBJ whole genome shotgun (WGS) entry which is preliminary data.</text>
</comment>
<proteinExistence type="predicted"/>
<dbReference type="PANTHER" id="PTHR33240:SF15">
    <property type="entry name" value="GAG-PRO-LIKE PROTEIN"/>
    <property type="match status" value="1"/>
</dbReference>
<gene>
    <name evidence="2" type="ORF">CDL12_24722</name>
</gene>
<protein>
    <recommendedName>
        <fullName evidence="4">Retrotransposon gag domain-containing protein</fullName>
    </recommendedName>
</protein>
<feature type="compositionally biased region" description="Polar residues" evidence="1">
    <location>
        <begin position="197"/>
        <end position="207"/>
    </location>
</feature>